<dbReference type="Proteomes" id="UP000828328">
    <property type="component" value="Segment"/>
</dbReference>
<proteinExistence type="predicted"/>
<accession>A0AAE7P6Y0</accession>
<reference evidence="1" key="1">
    <citation type="submission" date="2020-12" db="EMBL/GenBank/DDBJ databases">
        <authorList>
            <person name="Youbin C."/>
            <person name="Kawngpyo K."/>
        </authorList>
    </citation>
    <scope>NUCLEOTIDE SEQUENCE</scope>
</reference>
<keyword evidence="2" id="KW-1185">Reference proteome</keyword>
<evidence type="ECO:0000313" key="1">
    <source>
        <dbReference type="EMBL" id="QQO38620.1"/>
    </source>
</evidence>
<gene>
    <name evidence="1" type="ORF">BCPST_002</name>
</gene>
<name>A0AAE7P6Y0_9CAUD</name>
<organism evidence="1 2">
    <name type="scientific">Bacillus phage BCPST</name>
    <dbReference type="NCBI Taxonomy" id="2801506"/>
    <lineage>
        <taxon>Viruses</taxon>
        <taxon>Duplodnaviria</taxon>
        <taxon>Heunggongvirae</taxon>
        <taxon>Uroviricota</taxon>
        <taxon>Caudoviricetes</taxon>
        <taxon>Sejongvirinae</taxon>
        <taxon>Yihwangvirus</taxon>
        <taxon>Yihwangvirus BCPST</taxon>
    </lineage>
</organism>
<protein>
    <submittedName>
        <fullName evidence="1">Uncharacterized protein</fullName>
    </submittedName>
</protein>
<evidence type="ECO:0000313" key="2">
    <source>
        <dbReference type="Proteomes" id="UP000828328"/>
    </source>
</evidence>
<sequence length="63" mass="7580">MNRVSIEDQLQNAVGFFILPNRIIRLTFSFFTSRSENIFHTQHEIMKIFFKMKNRTFVLISIL</sequence>
<dbReference type="EMBL" id="MW392802">
    <property type="protein sequence ID" value="QQO38620.1"/>
    <property type="molecule type" value="Genomic_DNA"/>
</dbReference>